<evidence type="ECO:0000313" key="2">
    <source>
        <dbReference type="EMBL" id="AQZ52066.1"/>
    </source>
</evidence>
<dbReference type="Gene3D" id="3.90.25.10">
    <property type="entry name" value="UDP-galactose 4-epimerase, domain 1"/>
    <property type="match status" value="1"/>
</dbReference>
<feature type="domain" description="NmrA-like" evidence="1">
    <location>
        <begin position="4"/>
        <end position="239"/>
    </location>
</feature>
<dbReference type="PANTHER" id="PTHR47129:SF1">
    <property type="entry name" value="NMRA-LIKE DOMAIN-CONTAINING PROTEIN"/>
    <property type="match status" value="1"/>
</dbReference>
<keyword evidence="3" id="KW-1185">Reference proteome</keyword>
<accession>A0A1U9Z305</accession>
<gene>
    <name evidence="2" type="primary">qorB_1</name>
    <name evidence="2" type="ORF">Mame_02741</name>
</gene>
<proteinExistence type="predicted"/>
<protein>
    <submittedName>
        <fullName evidence="2">Quinone oxidoreductase 2</fullName>
        <ecNumber evidence="2">1.6.5.2</ecNumber>
    </submittedName>
</protein>
<dbReference type="Proteomes" id="UP000191135">
    <property type="component" value="Chromosome"/>
</dbReference>
<reference evidence="2 3" key="1">
    <citation type="submission" date="2017-03" db="EMBL/GenBank/DDBJ databases">
        <title>Foreign affairs: Plasmid Transfer between Roseobacters and Rhizobia.</title>
        <authorList>
            <person name="Bartling P."/>
            <person name="Bunk B."/>
            <person name="Overmann J."/>
            <person name="Brinkmann H."/>
            <person name="Petersen J."/>
        </authorList>
    </citation>
    <scope>NUCLEOTIDE SEQUENCE [LARGE SCALE GENOMIC DNA]</scope>
    <source>
        <strain evidence="2 3">MACL11</strain>
    </source>
</reference>
<dbReference type="SUPFAM" id="SSF51735">
    <property type="entry name" value="NAD(P)-binding Rossmann-fold domains"/>
    <property type="match status" value="1"/>
</dbReference>
<dbReference type="PANTHER" id="PTHR47129">
    <property type="entry name" value="QUINONE OXIDOREDUCTASE 2"/>
    <property type="match status" value="1"/>
</dbReference>
<dbReference type="GO" id="GO:0003955">
    <property type="term" value="F:NAD(P)H dehydrogenase (quinone) activity"/>
    <property type="evidence" value="ECO:0007669"/>
    <property type="project" value="UniProtKB-EC"/>
</dbReference>
<dbReference type="CDD" id="cd05269">
    <property type="entry name" value="TMR_SDR_a"/>
    <property type="match status" value="1"/>
</dbReference>
<name>A0A1U9Z305_9HYPH</name>
<organism evidence="2 3">
    <name type="scientific">Martelella mediterranea DSM 17316</name>
    <dbReference type="NCBI Taxonomy" id="1122214"/>
    <lineage>
        <taxon>Bacteria</taxon>
        <taxon>Pseudomonadati</taxon>
        <taxon>Pseudomonadota</taxon>
        <taxon>Alphaproteobacteria</taxon>
        <taxon>Hyphomicrobiales</taxon>
        <taxon>Aurantimonadaceae</taxon>
        <taxon>Martelella</taxon>
    </lineage>
</organism>
<dbReference type="InterPro" id="IPR052718">
    <property type="entry name" value="NmrA-type_oxidoreductase"/>
</dbReference>
<dbReference type="EMBL" id="CP020330">
    <property type="protein sequence ID" value="AQZ52066.1"/>
    <property type="molecule type" value="Genomic_DNA"/>
</dbReference>
<dbReference type="eggNOG" id="COG0702">
    <property type="taxonomic scope" value="Bacteria"/>
</dbReference>
<evidence type="ECO:0000259" key="1">
    <source>
        <dbReference type="Pfam" id="PF05368"/>
    </source>
</evidence>
<dbReference type="InterPro" id="IPR036291">
    <property type="entry name" value="NAD(P)-bd_dom_sf"/>
</dbReference>
<dbReference type="OrthoDB" id="7771794at2"/>
<dbReference type="RefSeq" id="WP_018063055.1">
    <property type="nucleotide sequence ID" value="NZ_AQWH01000002.1"/>
</dbReference>
<dbReference type="EC" id="1.6.5.2" evidence="2"/>
<dbReference type="InterPro" id="IPR008030">
    <property type="entry name" value="NmrA-like"/>
</dbReference>
<dbReference type="Pfam" id="PF05368">
    <property type="entry name" value="NmrA"/>
    <property type="match status" value="1"/>
</dbReference>
<dbReference type="KEGG" id="mmed:Mame_02741"/>
<dbReference type="Gene3D" id="3.40.50.720">
    <property type="entry name" value="NAD(P)-binding Rossmann-like Domain"/>
    <property type="match status" value="1"/>
</dbReference>
<keyword evidence="2" id="KW-0560">Oxidoreductase</keyword>
<sequence>MTNPTILLTGASGKLGRETLDFLLATGKDPARIIATTRDVTKLAGYAEKGVVVRQADFNAPETLGPAFAGAERVAIISTDAVAPGTDRVAQHGAAVDAAKAAGARHIIYTSLPNPEDSLISFAGDHLGSEKAVKDSGLGYTILRNTWYQENLLMSLPQALEHGVIMSAAGNGKLSYVAHEDCARALAAALLAQTDESAIYTLVGPQGYSIDEIAALAREFSGKPLEVQHVDSDTLRKTLEGFGLPPFLVDMLVSTDDNIRTGRFDIINDDFERLTGRKPKPLRAFFENNLSA</sequence>
<evidence type="ECO:0000313" key="3">
    <source>
        <dbReference type="Proteomes" id="UP000191135"/>
    </source>
</evidence>
<dbReference type="AlphaFoldDB" id="A0A1U9Z305"/>
<dbReference type="STRING" id="1122214.Mame_02741"/>